<comment type="caution">
    <text evidence="1">The sequence shown here is derived from an EMBL/GenBank/DDBJ whole genome shotgun (WGS) entry which is preliminary data.</text>
</comment>
<sequence length="304" mass="33896">MAQSFDADSRFPANSLYEPAVHRFDLEMRIELWQGGTRGDFSLFVNSRDGTMAVLDPELARWVFGAPEIPQTTLHFGFKRPGGSSLVCGRHEQHGDACIQAGGILYQDPIVSFHWEQEAVMGFFESEVTTPQQALEGEGPSDHLPVTGMFGEHRATLWLSPRSSGIATQRPFLGFGVGLVKDYRTNTNRIVRQSRIEGAGRDGDDLFFRLVDVRPASRSFDTGRYGMVSAFGEDALRSAAAFPVQIEEHQRRLRALEEGLDACGGAEVARNCRASHRERIRAERQAFEDQVRAWGRDRGLPVPD</sequence>
<accession>A0A258FF96</accession>
<evidence type="ECO:0000313" key="2">
    <source>
        <dbReference type="Proteomes" id="UP000215595"/>
    </source>
</evidence>
<name>A0A258FF96_9CAUL</name>
<protein>
    <submittedName>
        <fullName evidence="1">Uncharacterized protein</fullName>
    </submittedName>
</protein>
<evidence type="ECO:0000313" key="1">
    <source>
        <dbReference type="EMBL" id="OYX30779.1"/>
    </source>
</evidence>
<dbReference type="Proteomes" id="UP000215595">
    <property type="component" value="Unassembled WGS sequence"/>
</dbReference>
<dbReference type="AlphaFoldDB" id="A0A258FF96"/>
<proteinExistence type="predicted"/>
<reference evidence="1 2" key="1">
    <citation type="submission" date="2017-03" db="EMBL/GenBank/DDBJ databases">
        <title>Lifting the veil on microbial sulfur biogeochemistry in mining wastewaters.</title>
        <authorList>
            <person name="Kantor R.S."/>
            <person name="Colenbrander Nelson T."/>
            <person name="Marshall S."/>
            <person name="Bennett D."/>
            <person name="Apte S."/>
            <person name="Camacho D."/>
            <person name="Thomas B.C."/>
            <person name="Warren L.A."/>
            <person name="Banfield J.F."/>
        </authorList>
    </citation>
    <scope>NUCLEOTIDE SEQUENCE [LARGE SCALE GENOMIC DNA]</scope>
    <source>
        <strain evidence="1">32-69-9</strain>
    </source>
</reference>
<gene>
    <name evidence="1" type="ORF">B7Z01_13800</name>
</gene>
<organism evidence="1 2">
    <name type="scientific">Brevundimonas subvibrioides</name>
    <dbReference type="NCBI Taxonomy" id="74313"/>
    <lineage>
        <taxon>Bacteria</taxon>
        <taxon>Pseudomonadati</taxon>
        <taxon>Pseudomonadota</taxon>
        <taxon>Alphaproteobacteria</taxon>
        <taxon>Caulobacterales</taxon>
        <taxon>Caulobacteraceae</taxon>
        <taxon>Brevundimonas</taxon>
    </lineage>
</organism>
<dbReference type="EMBL" id="NCEB01000039">
    <property type="protein sequence ID" value="OYX30779.1"/>
    <property type="molecule type" value="Genomic_DNA"/>
</dbReference>